<dbReference type="RefSeq" id="WP_118011196.1">
    <property type="nucleotide sequence ID" value="NZ_CATXBX010000016.1"/>
</dbReference>
<reference evidence="1 2" key="1">
    <citation type="submission" date="2018-08" db="EMBL/GenBank/DDBJ databases">
        <title>A genome reference for cultivated species of the human gut microbiota.</title>
        <authorList>
            <person name="Zou Y."/>
            <person name="Xue W."/>
            <person name="Luo G."/>
        </authorList>
    </citation>
    <scope>NUCLEOTIDE SEQUENCE [LARGE SCALE GENOMIC DNA]</scope>
    <source>
        <strain evidence="1 2">AM42-13AC</strain>
    </source>
</reference>
<dbReference type="Proteomes" id="UP000285288">
    <property type="component" value="Unassembled WGS sequence"/>
</dbReference>
<accession>A0A413UDG5</accession>
<proteinExistence type="predicted"/>
<comment type="caution">
    <text evidence="1">The sequence shown here is derived from an EMBL/GenBank/DDBJ whole genome shotgun (WGS) entry which is preliminary data.</text>
</comment>
<sequence>MVSKYKEGDKVYFVSSSVFVKEATVIRSGGGFVTIKFATNNGNDGPSGIRVRESKVYRTEEEANNVIQMNKARQVNSRKL</sequence>
<protein>
    <submittedName>
        <fullName evidence="1">Uncharacterized protein</fullName>
    </submittedName>
</protein>
<organism evidence="1 2">
    <name type="scientific">Holdemanella biformis</name>
    <dbReference type="NCBI Taxonomy" id="1735"/>
    <lineage>
        <taxon>Bacteria</taxon>
        <taxon>Bacillati</taxon>
        <taxon>Bacillota</taxon>
        <taxon>Erysipelotrichia</taxon>
        <taxon>Erysipelotrichales</taxon>
        <taxon>Erysipelotrichaceae</taxon>
        <taxon>Holdemanella</taxon>
    </lineage>
</organism>
<name>A0A413UDG5_9FIRM</name>
<evidence type="ECO:0000313" key="2">
    <source>
        <dbReference type="Proteomes" id="UP000285288"/>
    </source>
</evidence>
<evidence type="ECO:0000313" key="1">
    <source>
        <dbReference type="EMBL" id="RHB07178.1"/>
    </source>
</evidence>
<dbReference type="EMBL" id="QSGD01000015">
    <property type="protein sequence ID" value="RHB07178.1"/>
    <property type="molecule type" value="Genomic_DNA"/>
</dbReference>
<gene>
    <name evidence="1" type="ORF">DW907_05285</name>
</gene>
<dbReference type="AlphaFoldDB" id="A0A413UDG5"/>